<dbReference type="Proteomes" id="UP000322667">
    <property type="component" value="Chromosome D09"/>
</dbReference>
<evidence type="ECO:0000256" key="4">
    <source>
        <dbReference type="ARBA" id="ARBA00022821"/>
    </source>
</evidence>
<evidence type="ECO:0000256" key="5">
    <source>
        <dbReference type="ARBA" id="ARBA00023157"/>
    </source>
</evidence>
<protein>
    <recommendedName>
        <fullName evidence="8">Knottin scorpion toxin-like domain-containing protein</fullName>
    </recommendedName>
</protein>
<dbReference type="EMBL" id="CM017631">
    <property type="protein sequence ID" value="TYH54193.1"/>
    <property type="molecule type" value="Genomic_DNA"/>
</dbReference>
<accession>A0A5D2JJF3</accession>
<sequence>MTYFDSLQNMSCPNLPYKLPTTIFISSMPKHLGFQTMSKLSFRLFFAILLISSVCMMMHEVHGQEMCHGRIPGDGSCDAGTCSSQCRQSFPGSQGSCVQTFINRFTCQCTWPCS</sequence>
<evidence type="ECO:0000256" key="1">
    <source>
        <dbReference type="ARBA" id="ARBA00006722"/>
    </source>
</evidence>
<evidence type="ECO:0000313" key="7">
    <source>
        <dbReference type="Proteomes" id="UP000322667"/>
    </source>
</evidence>
<reference evidence="6 7" key="1">
    <citation type="submission" date="2019-07" db="EMBL/GenBank/DDBJ databases">
        <title>WGS assembly of Gossypium tomentosum.</title>
        <authorList>
            <person name="Chen Z.J."/>
            <person name="Sreedasyam A."/>
            <person name="Ando A."/>
            <person name="Song Q."/>
            <person name="De L."/>
            <person name="Hulse-Kemp A."/>
            <person name="Ding M."/>
            <person name="Ye W."/>
            <person name="Kirkbride R."/>
            <person name="Jenkins J."/>
            <person name="Plott C."/>
            <person name="Lovell J."/>
            <person name="Lin Y.-M."/>
            <person name="Vaughn R."/>
            <person name="Liu B."/>
            <person name="Li W."/>
            <person name="Simpson S."/>
            <person name="Scheffler B."/>
            <person name="Saski C."/>
            <person name="Grover C."/>
            <person name="Hu G."/>
            <person name="Conover J."/>
            <person name="Carlson J."/>
            <person name="Shu S."/>
            <person name="Boston L."/>
            <person name="Williams M."/>
            <person name="Peterson D."/>
            <person name="Mcgee K."/>
            <person name="Jones D."/>
            <person name="Wendel J."/>
            <person name="Stelly D."/>
            <person name="Grimwood J."/>
            <person name="Schmutz J."/>
        </authorList>
    </citation>
    <scope>NUCLEOTIDE SEQUENCE [LARGE SCALE GENOMIC DNA]</scope>
    <source>
        <strain evidence="6">7179.01</strain>
    </source>
</reference>
<proteinExistence type="inferred from homology"/>
<dbReference type="Pfam" id="PF07333">
    <property type="entry name" value="SLR1-BP"/>
    <property type="match status" value="1"/>
</dbReference>
<dbReference type="PANTHER" id="PTHR33830">
    <property type="entry name" value="DEFENSIN-LIKE PROTEIN 184-RELATED"/>
    <property type="match status" value="1"/>
</dbReference>
<evidence type="ECO:0000256" key="3">
    <source>
        <dbReference type="ARBA" id="ARBA00022577"/>
    </source>
</evidence>
<keyword evidence="4" id="KW-0611">Plant defense</keyword>
<keyword evidence="3" id="KW-0295">Fungicide</keyword>
<dbReference type="GO" id="GO:0050832">
    <property type="term" value="P:defense response to fungus"/>
    <property type="evidence" value="ECO:0007669"/>
    <property type="project" value="UniProtKB-KW"/>
</dbReference>
<keyword evidence="7" id="KW-1185">Reference proteome</keyword>
<dbReference type="GO" id="GO:0031640">
    <property type="term" value="P:killing of cells of another organism"/>
    <property type="evidence" value="ECO:0007669"/>
    <property type="project" value="UniProtKB-KW"/>
</dbReference>
<keyword evidence="5" id="KW-1015">Disulfide bond</keyword>
<dbReference type="InterPro" id="IPR010851">
    <property type="entry name" value="DEFL"/>
</dbReference>
<dbReference type="PANTHER" id="PTHR33830:SF3">
    <property type="entry name" value="DEFENSIN-LIKE PROTEIN 127-RELATED"/>
    <property type="match status" value="1"/>
</dbReference>
<evidence type="ECO:0000313" key="6">
    <source>
        <dbReference type="EMBL" id="TYH54193.1"/>
    </source>
</evidence>
<comment type="similarity">
    <text evidence="1">Belongs to the DEFL family.</text>
</comment>
<dbReference type="AlphaFoldDB" id="A0A5D2JJF3"/>
<name>A0A5D2JJF3_GOSTO</name>
<keyword evidence="2" id="KW-0929">Antimicrobial</keyword>
<organism evidence="6 7">
    <name type="scientific">Gossypium tomentosum</name>
    <name type="common">Hawaiian cotton</name>
    <name type="synonym">Gossypium sandvicense</name>
    <dbReference type="NCBI Taxonomy" id="34277"/>
    <lineage>
        <taxon>Eukaryota</taxon>
        <taxon>Viridiplantae</taxon>
        <taxon>Streptophyta</taxon>
        <taxon>Embryophyta</taxon>
        <taxon>Tracheophyta</taxon>
        <taxon>Spermatophyta</taxon>
        <taxon>Magnoliopsida</taxon>
        <taxon>eudicotyledons</taxon>
        <taxon>Gunneridae</taxon>
        <taxon>Pentapetalae</taxon>
        <taxon>rosids</taxon>
        <taxon>malvids</taxon>
        <taxon>Malvales</taxon>
        <taxon>Malvaceae</taxon>
        <taxon>Malvoideae</taxon>
        <taxon>Gossypium</taxon>
    </lineage>
</organism>
<evidence type="ECO:0008006" key="8">
    <source>
        <dbReference type="Google" id="ProtNLM"/>
    </source>
</evidence>
<evidence type="ECO:0000256" key="2">
    <source>
        <dbReference type="ARBA" id="ARBA00022529"/>
    </source>
</evidence>
<gene>
    <name evidence="6" type="ORF">ES332_D09G151500v1</name>
</gene>